<dbReference type="KEGG" id="led:BBK82_03160"/>
<gene>
    <name evidence="2" type="ORF">BBK82_03160</name>
</gene>
<keyword evidence="3" id="KW-1185">Reference proteome</keyword>
<evidence type="ECO:0000313" key="3">
    <source>
        <dbReference type="Proteomes" id="UP000093053"/>
    </source>
</evidence>
<feature type="compositionally biased region" description="Basic and acidic residues" evidence="1">
    <location>
        <begin position="10"/>
        <end position="20"/>
    </location>
</feature>
<protein>
    <submittedName>
        <fullName evidence="2">Uncharacterized protein</fullName>
    </submittedName>
</protein>
<reference evidence="2 3" key="1">
    <citation type="submission" date="2016-07" db="EMBL/GenBank/DDBJ databases">
        <title>Complete genome sequence of the Lentzea guizhouensis DHS C013.</title>
        <authorList>
            <person name="Cao C."/>
        </authorList>
    </citation>
    <scope>NUCLEOTIDE SEQUENCE [LARGE SCALE GENOMIC DNA]</scope>
    <source>
        <strain evidence="2 3">DHS C013</strain>
    </source>
</reference>
<name>A0A1B2HC04_9PSEU</name>
<dbReference type="STRING" id="1586287.BBK82_03160"/>
<organism evidence="2 3">
    <name type="scientific">Lentzea guizhouensis</name>
    <dbReference type="NCBI Taxonomy" id="1586287"/>
    <lineage>
        <taxon>Bacteria</taxon>
        <taxon>Bacillati</taxon>
        <taxon>Actinomycetota</taxon>
        <taxon>Actinomycetes</taxon>
        <taxon>Pseudonocardiales</taxon>
        <taxon>Pseudonocardiaceae</taxon>
        <taxon>Lentzea</taxon>
    </lineage>
</organism>
<evidence type="ECO:0000313" key="2">
    <source>
        <dbReference type="EMBL" id="ANZ35216.1"/>
    </source>
</evidence>
<dbReference type="RefSeq" id="WP_065913632.1">
    <property type="nucleotide sequence ID" value="NZ_CP016793.1"/>
</dbReference>
<dbReference type="Proteomes" id="UP000093053">
    <property type="component" value="Chromosome"/>
</dbReference>
<feature type="region of interest" description="Disordered" evidence="1">
    <location>
        <begin position="1"/>
        <end position="20"/>
    </location>
</feature>
<evidence type="ECO:0000256" key="1">
    <source>
        <dbReference type="SAM" id="MobiDB-lite"/>
    </source>
</evidence>
<dbReference type="EMBL" id="CP016793">
    <property type="protein sequence ID" value="ANZ35216.1"/>
    <property type="molecule type" value="Genomic_DNA"/>
</dbReference>
<accession>A0A1B2HC04</accession>
<dbReference type="AlphaFoldDB" id="A0A1B2HC04"/>
<sequence>MTTPPAPRSTDGERPYADSDQLKQKLWAVVNAELGPNAADNLVGKLHQAVVDHIMKGGVRA</sequence>
<proteinExistence type="predicted"/>